<evidence type="ECO:0000256" key="2">
    <source>
        <dbReference type="SAM" id="SignalP"/>
    </source>
</evidence>
<dbReference type="SUPFAM" id="SSF51445">
    <property type="entry name" value="(Trans)glycosidases"/>
    <property type="match status" value="1"/>
</dbReference>
<evidence type="ECO:0000256" key="1">
    <source>
        <dbReference type="SAM" id="Phobius"/>
    </source>
</evidence>
<evidence type="ECO:0000259" key="3">
    <source>
        <dbReference type="Pfam" id="PF16862"/>
    </source>
</evidence>
<dbReference type="EMBL" id="JAUEPU010000016">
    <property type="protein sequence ID" value="KAK0496059.1"/>
    <property type="molecule type" value="Genomic_DNA"/>
</dbReference>
<keyword evidence="2" id="KW-0732">Signal</keyword>
<dbReference type="PANTHER" id="PTHR36183:SF2">
    <property type="entry name" value="BETA-GLUCURONIDASE C-TERMINAL DOMAIN-CONTAINING PROTEIN"/>
    <property type="match status" value="1"/>
</dbReference>
<dbReference type="AlphaFoldDB" id="A0AA39Q582"/>
<dbReference type="InterPro" id="IPR052974">
    <property type="entry name" value="GH79_Enzymes"/>
</dbReference>
<dbReference type="InterPro" id="IPR017853">
    <property type="entry name" value="GH"/>
</dbReference>
<dbReference type="Proteomes" id="UP001175228">
    <property type="component" value="Unassembled WGS sequence"/>
</dbReference>
<feature type="chain" id="PRO_5041250678" description="Beta-glucuronidase C-terminal domain-containing protein" evidence="2">
    <location>
        <begin position="16"/>
        <end position="660"/>
    </location>
</feature>
<dbReference type="Gene3D" id="3.20.20.80">
    <property type="entry name" value="Glycosidases"/>
    <property type="match status" value="1"/>
</dbReference>
<organism evidence="4 5">
    <name type="scientific">Armillaria luteobubalina</name>
    <dbReference type="NCBI Taxonomy" id="153913"/>
    <lineage>
        <taxon>Eukaryota</taxon>
        <taxon>Fungi</taxon>
        <taxon>Dikarya</taxon>
        <taxon>Basidiomycota</taxon>
        <taxon>Agaricomycotina</taxon>
        <taxon>Agaricomycetes</taxon>
        <taxon>Agaricomycetidae</taxon>
        <taxon>Agaricales</taxon>
        <taxon>Marasmiineae</taxon>
        <taxon>Physalacriaceae</taxon>
        <taxon>Armillaria</taxon>
    </lineage>
</organism>
<keyword evidence="1" id="KW-0472">Membrane</keyword>
<keyword evidence="1" id="KW-1133">Transmembrane helix</keyword>
<dbReference type="InterPro" id="IPR031728">
    <property type="entry name" value="GlcAase_C"/>
</dbReference>
<evidence type="ECO:0000313" key="5">
    <source>
        <dbReference type="Proteomes" id="UP001175228"/>
    </source>
</evidence>
<reference evidence="4" key="1">
    <citation type="submission" date="2023-06" db="EMBL/GenBank/DDBJ databases">
        <authorList>
            <consortium name="Lawrence Berkeley National Laboratory"/>
            <person name="Ahrendt S."/>
            <person name="Sahu N."/>
            <person name="Indic B."/>
            <person name="Wong-Bajracharya J."/>
            <person name="Merenyi Z."/>
            <person name="Ke H.-M."/>
            <person name="Monk M."/>
            <person name="Kocsube S."/>
            <person name="Drula E."/>
            <person name="Lipzen A."/>
            <person name="Balint B."/>
            <person name="Henrissat B."/>
            <person name="Andreopoulos B."/>
            <person name="Martin F.M."/>
            <person name="Harder C.B."/>
            <person name="Rigling D."/>
            <person name="Ford K.L."/>
            <person name="Foster G.D."/>
            <person name="Pangilinan J."/>
            <person name="Papanicolaou A."/>
            <person name="Barry K."/>
            <person name="LaButti K."/>
            <person name="Viragh M."/>
            <person name="Koriabine M."/>
            <person name="Yan M."/>
            <person name="Riley R."/>
            <person name="Champramary S."/>
            <person name="Plett K.L."/>
            <person name="Tsai I.J."/>
            <person name="Slot J."/>
            <person name="Sipos G."/>
            <person name="Plett J."/>
            <person name="Nagy L.G."/>
            <person name="Grigoriev I.V."/>
        </authorList>
    </citation>
    <scope>NUCLEOTIDE SEQUENCE</scope>
    <source>
        <strain evidence="4">HWK02</strain>
    </source>
</reference>
<sequence length="660" mass="70750">MRFVVLAFLAGIVRSQVTVHYAIGQDPFATTTADPSVYTGLNAYNPIVLNSPPPPDPAPATAFFIQLVNGGTPGASIPQPGQFFGFSIEMSVANQVLGKNSWGPAVVTLLLSLIQVPFLNLMANIQERSGGVRIRVGGNTQETAKMVPELSDGRILEKDLTQVTNPTQTPPLVFTPDLLYMMANISSLVNVHWFIGIPFFNTTPFDLSIAVTGQEILGEALLGIQAANEPDFYVAHGHRASTYNQYDYFGEFNDLIAAMGGSENDINRHLLIGPNTADQWSQQDVWNTGFVDAYSDNLAYLAFERYPQDNCAATFDDGSAVDPQQMFPFYLDHSSSVNLVANYLNSTAYAQSKGKELIMFETNTASCGGFPGISDSFGAALWGLDYALQLAYANFSGVLMHTGGQTVYYNPFTAPPTNESTYHQWTVGPIYYSALIMAEALGSSNASQVLDTGANGGNIYTPGYAIFEQDTPVRLALFNFITDSSGAHDYYATFAIGGGDTGQSNGTPAQVKVKYFRASSVSQKGNFTWAGQTFGNNFASDGRIQGDEDIQTIECDQGGNICSIYVPAPGFALVFLTDEALSESEGEGEAQTFATTATTKTDNTATVDPAVLATSNGHHAAVDGLGSTSRGSSDATSKQPLASLLFVYYACAVTLAYFIY</sequence>
<name>A0AA39Q582_9AGAR</name>
<accession>A0AA39Q582</accession>
<feature type="signal peptide" evidence="2">
    <location>
        <begin position="1"/>
        <end position="15"/>
    </location>
</feature>
<keyword evidence="1" id="KW-0812">Transmembrane</keyword>
<evidence type="ECO:0000313" key="4">
    <source>
        <dbReference type="EMBL" id="KAK0496059.1"/>
    </source>
</evidence>
<dbReference type="Pfam" id="PF16862">
    <property type="entry name" value="Glyco_hydro_79C"/>
    <property type="match status" value="1"/>
</dbReference>
<keyword evidence="5" id="KW-1185">Reference proteome</keyword>
<proteinExistence type="predicted"/>
<dbReference type="PANTHER" id="PTHR36183">
    <property type="entry name" value="BETA-GLUCURONIDASE"/>
    <property type="match status" value="1"/>
</dbReference>
<protein>
    <recommendedName>
        <fullName evidence="3">Beta-glucuronidase C-terminal domain-containing protein</fullName>
    </recommendedName>
</protein>
<feature type="domain" description="Beta-glucuronidase C-terminal" evidence="3">
    <location>
        <begin position="463"/>
        <end position="573"/>
    </location>
</feature>
<gene>
    <name evidence="4" type="ORF">EDD18DRAFT_1390629</name>
</gene>
<comment type="caution">
    <text evidence="4">The sequence shown here is derived from an EMBL/GenBank/DDBJ whole genome shotgun (WGS) entry which is preliminary data.</text>
</comment>
<feature type="transmembrane region" description="Helical" evidence="1">
    <location>
        <begin position="641"/>
        <end position="659"/>
    </location>
</feature>